<comment type="caution">
    <text evidence="1">The sequence shown here is derived from an EMBL/GenBank/DDBJ whole genome shotgun (WGS) entry which is preliminary data.</text>
</comment>
<dbReference type="Gene3D" id="1.20.120.450">
    <property type="entry name" value="dinb family like domain"/>
    <property type="match status" value="1"/>
</dbReference>
<dbReference type="PANTHER" id="PTHR40658">
    <property type="match status" value="1"/>
</dbReference>
<accession>A0ABP5FMD8</accession>
<dbReference type="PANTHER" id="PTHR40658:SF4">
    <property type="entry name" value="HYPOTHETICAL CYTOSOLIC PROTEIN"/>
    <property type="match status" value="1"/>
</dbReference>
<sequence length="175" mass="18912">MTIPDDRATLVARAEERFAELERALDGVGDAPLSSPAAMPGAAAPEPRDRDAVDVVNHLHAWHGLLLGWLATDAAGGTPDYPAEGYGWRDLDRLNRDLRDTYRGDGDLAAARERLRASHRSALARLDTMTDAAVFRDRRAWLGDATLAEPVHECLGGHYAWALGALGFPVEPHGG</sequence>
<dbReference type="InterPro" id="IPR012550">
    <property type="entry name" value="DUF1706"/>
</dbReference>
<keyword evidence="2" id="KW-1185">Reference proteome</keyword>
<proteinExistence type="predicted"/>
<dbReference type="SUPFAM" id="SSF109854">
    <property type="entry name" value="DinB/YfiT-like putative metalloenzymes"/>
    <property type="match status" value="1"/>
</dbReference>
<reference evidence="2" key="1">
    <citation type="journal article" date="2019" name="Int. J. Syst. Evol. Microbiol.">
        <title>The Global Catalogue of Microorganisms (GCM) 10K type strain sequencing project: providing services to taxonomists for standard genome sequencing and annotation.</title>
        <authorList>
            <consortium name="The Broad Institute Genomics Platform"/>
            <consortium name="The Broad Institute Genome Sequencing Center for Infectious Disease"/>
            <person name="Wu L."/>
            <person name="Ma J."/>
        </authorList>
    </citation>
    <scope>NUCLEOTIDE SEQUENCE [LARGE SCALE GENOMIC DNA]</scope>
    <source>
        <strain evidence="2">JCM 15672</strain>
    </source>
</reference>
<evidence type="ECO:0000313" key="1">
    <source>
        <dbReference type="EMBL" id="GAA2029771.1"/>
    </source>
</evidence>
<dbReference type="RefSeq" id="WP_344370303.1">
    <property type="nucleotide sequence ID" value="NZ_BAAAPW010000002.1"/>
</dbReference>
<name>A0ABP5FMD8_9MICO</name>
<dbReference type="Pfam" id="PF08020">
    <property type="entry name" value="DUF1706"/>
    <property type="match status" value="1"/>
</dbReference>
<evidence type="ECO:0000313" key="2">
    <source>
        <dbReference type="Proteomes" id="UP001501196"/>
    </source>
</evidence>
<dbReference type="EMBL" id="BAAAPW010000002">
    <property type="protein sequence ID" value="GAA2029771.1"/>
    <property type="molecule type" value="Genomic_DNA"/>
</dbReference>
<dbReference type="Proteomes" id="UP001501196">
    <property type="component" value="Unassembled WGS sequence"/>
</dbReference>
<gene>
    <name evidence="1" type="ORF">GCM10009819_11790</name>
</gene>
<organism evidence="1 2">
    <name type="scientific">Agromyces tropicus</name>
    <dbReference type="NCBI Taxonomy" id="555371"/>
    <lineage>
        <taxon>Bacteria</taxon>
        <taxon>Bacillati</taxon>
        <taxon>Actinomycetota</taxon>
        <taxon>Actinomycetes</taxon>
        <taxon>Micrococcales</taxon>
        <taxon>Microbacteriaceae</taxon>
        <taxon>Agromyces</taxon>
    </lineage>
</organism>
<evidence type="ECO:0008006" key="3">
    <source>
        <dbReference type="Google" id="ProtNLM"/>
    </source>
</evidence>
<dbReference type="InterPro" id="IPR034660">
    <property type="entry name" value="DinB/YfiT-like"/>
</dbReference>
<protein>
    <recommendedName>
        <fullName evidence="3">ClbS/DfsB family four-helix bundle protein</fullName>
    </recommendedName>
</protein>